<protein>
    <recommendedName>
        <fullName evidence="4">Transmembrane protein 238</fullName>
    </recommendedName>
</protein>
<reference evidence="2" key="1">
    <citation type="thesis" date="2020" institute="ProQuest LLC" country="789 East Eisenhower Parkway, Ann Arbor, MI, USA">
        <title>Comparative Genomics and Chromosome Evolution.</title>
        <authorList>
            <person name="Mudd A.B."/>
        </authorList>
    </citation>
    <scope>NUCLEOTIDE SEQUENCE</scope>
    <source>
        <strain evidence="2">237g6f4</strain>
        <tissue evidence="2">Blood</tissue>
    </source>
</reference>
<organism evidence="2 3">
    <name type="scientific">Engystomops pustulosus</name>
    <name type="common">Tungara frog</name>
    <name type="synonym">Physalaemus pustulosus</name>
    <dbReference type="NCBI Taxonomy" id="76066"/>
    <lineage>
        <taxon>Eukaryota</taxon>
        <taxon>Metazoa</taxon>
        <taxon>Chordata</taxon>
        <taxon>Craniata</taxon>
        <taxon>Vertebrata</taxon>
        <taxon>Euteleostomi</taxon>
        <taxon>Amphibia</taxon>
        <taxon>Batrachia</taxon>
        <taxon>Anura</taxon>
        <taxon>Neobatrachia</taxon>
        <taxon>Hyloidea</taxon>
        <taxon>Leptodactylidae</taxon>
        <taxon>Leiuperinae</taxon>
        <taxon>Engystomops</taxon>
    </lineage>
</organism>
<feature type="transmembrane region" description="Helical" evidence="1">
    <location>
        <begin position="41"/>
        <end position="63"/>
    </location>
</feature>
<evidence type="ECO:0008006" key="4">
    <source>
        <dbReference type="Google" id="ProtNLM"/>
    </source>
</evidence>
<dbReference type="EMBL" id="WNYA01000354">
    <property type="protein sequence ID" value="KAG8548673.1"/>
    <property type="molecule type" value="Genomic_DNA"/>
</dbReference>
<evidence type="ECO:0000313" key="2">
    <source>
        <dbReference type="EMBL" id="KAG8548673.1"/>
    </source>
</evidence>
<dbReference type="AlphaFoldDB" id="A0AAV6ZKH6"/>
<comment type="caution">
    <text evidence="2">The sequence shown here is derived from an EMBL/GenBank/DDBJ whole genome shotgun (WGS) entry which is preliminary data.</text>
</comment>
<sequence>MGICSVAGRCAFILVLAILVDIVGVVLLLLGIFAKFSYWDFYIYSGAVGLALSIVLWILWYTFNVEVTYEELDLDFA</sequence>
<name>A0AAV6ZKH6_ENGPU</name>
<dbReference type="Proteomes" id="UP000824782">
    <property type="component" value="Unassembled WGS sequence"/>
</dbReference>
<dbReference type="Pfam" id="PF15125">
    <property type="entry name" value="TMEM238"/>
    <property type="match status" value="1"/>
</dbReference>
<keyword evidence="1" id="KW-0812">Transmembrane</keyword>
<proteinExistence type="predicted"/>
<keyword evidence="1" id="KW-1133">Transmembrane helix</keyword>
<dbReference type="InterPro" id="IPR029365">
    <property type="entry name" value="TMEM238"/>
</dbReference>
<dbReference type="PANTHER" id="PTHR28613:SF2">
    <property type="entry name" value="TRANSMEMBRANE PROTEIN 238-LIKE"/>
    <property type="match status" value="1"/>
</dbReference>
<dbReference type="PANTHER" id="PTHR28613">
    <property type="entry name" value="SI:CH211-232M10.4-RELATED"/>
    <property type="match status" value="1"/>
</dbReference>
<feature type="transmembrane region" description="Helical" evidence="1">
    <location>
        <begin position="12"/>
        <end position="34"/>
    </location>
</feature>
<evidence type="ECO:0000313" key="3">
    <source>
        <dbReference type="Proteomes" id="UP000824782"/>
    </source>
</evidence>
<accession>A0AAV6ZKH6</accession>
<keyword evidence="1" id="KW-0472">Membrane</keyword>
<keyword evidence="3" id="KW-1185">Reference proteome</keyword>
<evidence type="ECO:0000256" key="1">
    <source>
        <dbReference type="SAM" id="Phobius"/>
    </source>
</evidence>
<gene>
    <name evidence="2" type="ORF">GDO81_024635</name>
</gene>